<dbReference type="InParanoid" id="A0A0C3DJM6"/>
<gene>
    <name evidence="1" type="ORF">SCLCIDRAFT_29717</name>
</gene>
<organism evidence="1 2">
    <name type="scientific">Scleroderma citrinum Foug A</name>
    <dbReference type="NCBI Taxonomy" id="1036808"/>
    <lineage>
        <taxon>Eukaryota</taxon>
        <taxon>Fungi</taxon>
        <taxon>Dikarya</taxon>
        <taxon>Basidiomycota</taxon>
        <taxon>Agaricomycotina</taxon>
        <taxon>Agaricomycetes</taxon>
        <taxon>Agaricomycetidae</taxon>
        <taxon>Boletales</taxon>
        <taxon>Sclerodermatineae</taxon>
        <taxon>Sclerodermataceae</taxon>
        <taxon>Scleroderma</taxon>
    </lineage>
</organism>
<name>A0A0C3DJM6_9AGAM</name>
<dbReference type="OrthoDB" id="2674759at2759"/>
<dbReference type="Proteomes" id="UP000053989">
    <property type="component" value="Unassembled WGS sequence"/>
</dbReference>
<reference evidence="1 2" key="1">
    <citation type="submission" date="2014-04" db="EMBL/GenBank/DDBJ databases">
        <authorList>
            <consortium name="DOE Joint Genome Institute"/>
            <person name="Kuo A."/>
            <person name="Kohler A."/>
            <person name="Nagy L.G."/>
            <person name="Floudas D."/>
            <person name="Copeland A."/>
            <person name="Barry K.W."/>
            <person name="Cichocki N."/>
            <person name="Veneault-Fourrey C."/>
            <person name="LaButti K."/>
            <person name="Lindquist E.A."/>
            <person name="Lipzen A."/>
            <person name="Lundell T."/>
            <person name="Morin E."/>
            <person name="Murat C."/>
            <person name="Sun H."/>
            <person name="Tunlid A."/>
            <person name="Henrissat B."/>
            <person name="Grigoriev I.V."/>
            <person name="Hibbett D.S."/>
            <person name="Martin F."/>
            <person name="Nordberg H.P."/>
            <person name="Cantor M.N."/>
            <person name="Hua S.X."/>
        </authorList>
    </citation>
    <scope>NUCLEOTIDE SEQUENCE [LARGE SCALE GENOMIC DNA]</scope>
    <source>
        <strain evidence="1 2">Foug A</strain>
    </source>
</reference>
<sequence length="190" mass="20953">MSLPPTHLLFAPTPTITMVQNNVFVDIEGLVSDWDTYTFSLDIPSPGKKRIVLRIKHPEFHKYSRPRVSEPYAQPIQLENITLEYSQDSNFAQEDLPIKLESEACTVPKVEEDSDSLSIKSEDRVDVSALGTISPSCHVFKEEDSAQGDVKPEPNISIESDAADCVYPSASSTIAPLPCCVLIRCTSDPA</sequence>
<evidence type="ECO:0000313" key="1">
    <source>
        <dbReference type="EMBL" id="KIM56276.1"/>
    </source>
</evidence>
<evidence type="ECO:0000313" key="2">
    <source>
        <dbReference type="Proteomes" id="UP000053989"/>
    </source>
</evidence>
<keyword evidence="2" id="KW-1185">Reference proteome</keyword>
<protein>
    <submittedName>
        <fullName evidence="1">Uncharacterized protein</fullName>
    </submittedName>
</protein>
<dbReference type="HOGENOM" id="CLU_117309_1_0_1"/>
<dbReference type="EMBL" id="KN822119">
    <property type="protein sequence ID" value="KIM56276.1"/>
    <property type="molecule type" value="Genomic_DNA"/>
</dbReference>
<reference evidence="2" key="2">
    <citation type="submission" date="2015-01" db="EMBL/GenBank/DDBJ databases">
        <title>Evolutionary Origins and Diversification of the Mycorrhizal Mutualists.</title>
        <authorList>
            <consortium name="DOE Joint Genome Institute"/>
            <consortium name="Mycorrhizal Genomics Consortium"/>
            <person name="Kohler A."/>
            <person name="Kuo A."/>
            <person name="Nagy L.G."/>
            <person name="Floudas D."/>
            <person name="Copeland A."/>
            <person name="Barry K.W."/>
            <person name="Cichocki N."/>
            <person name="Veneault-Fourrey C."/>
            <person name="LaButti K."/>
            <person name="Lindquist E.A."/>
            <person name="Lipzen A."/>
            <person name="Lundell T."/>
            <person name="Morin E."/>
            <person name="Murat C."/>
            <person name="Riley R."/>
            <person name="Ohm R."/>
            <person name="Sun H."/>
            <person name="Tunlid A."/>
            <person name="Henrissat B."/>
            <person name="Grigoriev I.V."/>
            <person name="Hibbett D.S."/>
            <person name="Martin F."/>
        </authorList>
    </citation>
    <scope>NUCLEOTIDE SEQUENCE [LARGE SCALE GENOMIC DNA]</scope>
    <source>
        <strain evidence="2">Foug A</strain>
    </source>
</reference>
<accession>A0A0C3DJM6</accession>
<proteinExistence type="predicted"/>
<dbReference type="AlphaFoldDB" id="A0A0C3DJM6"/>